<dbReference type="EMBL" id="AWTR02000074">
    <property type="protein sequence ID" value="ETZ06975.1"/>
    <property type="molecule type" value="Genomic_DNA"/>
</dbReference>
<dbReference type="AlphaFoldDB" id="W6TGH7"/>
<dbReference type="Proteomes" id="UP000019112">
    <property type="component" value="Unassembled WGS sequence"/>
</dbReference>
<gene>
    <name evidence="2" type="ORF">P618_200873</name>
</gene>
<accession>W6TGH7</accession>
<name>W6TGH7_HOLOB</name>
<keyword evidence="1" id="KW-0812">Transmembrane</keyword>
<protein>
    <submittedName>
        <fullName evidence="2">Uncharacterized protein</fullName>
    </submittedName>
</protein>
<keyword evidence="3" id="KW-1185">Reference proteome</keyword>
<evidence type="ECO:0000256" key="1">
    <source>
        <dbReference type="SAM" id="Phobius"/>
    </source>
</evidence>
<proteinExistence type="predicted"/>
<sequence length="1018" mass="118832">MKLKSKIIFPFIILGGQIFFFPLSFQALIGGKQRDLEHTQSAVKVVKFKKNQKNFSELLEDLEQIIKKEKNTEKVENFFKEHFSKDSEFYKQVLSSMAVKEKEDLFSSLFFQALFNEKPEDSGHINSVIKALKFEDNEMLKFENNQEKPGEFLEFLEFFTQNLRSPKEAQDFHTDSELYKKIFEINFNPLPDASDKKKIENDSNLHNDSRFSHDILEKFFFDFDQIKEHTHSKLPGDLFFSTEFIKNNSQNLVKIITYSNQSKRKASISELTLPSAKGKKMLDWFEGKNFKQTVSFLCESNLEIPFDFFESLIQKIDALNSYEFVCVLNSIFYSKHQFSLNGFEKFTSKINKLTDYHFLTLICSLCSCHHTVPVEFFKSLDFSTIQSGIVLHKIFSNFCKSKQNIPLEVFDHIIQQVNYLDDVNFVNFLGALCSSDEEQPLLDTVQEINFSRITQVHEEQFKNFFNFFSCLDPKPLSNIFQNVIDTLDSNKLSYVKRLILASFFRKIKHKLPSSTFNKFCKDFFENLNFEEANKLNNLNFKNFVTEFCEYYEKKEILERFPLLSLRLKPEILEYLIFSKNLLDDIDTKPIPILALKDDFSDQDQIKELLINCLSSSEVANFANLTFGFIEKKKGKDYAKNFTKLVSSHVVTFQKKDQDALCVNLKQINPQRSTESVLALGSKQNFYDWCVLDHFYNDPPHLQDLKKTQRLLMHFIKIVHSNAKEEDYSHVNNIQNAMEYLNIVHNKGAFGLTQGYESLILKTFKDDMAGRLKKYLRQMLGYYFERTLDISRIRANLICPLAKMQKFSEEDRTAWKDGALLLGEFCHSLNWKSSGYNLFQGYGYDHASVHDAFERSMIPDPKKFDAKKMDDRARNAGYRDLVEDLLNLLMGENTMKISNKCAEPEKFLENLKRDLDQLIVNIYTLTRYKNDTTLHDGIKTQSVEEKRLAKDLEPYNPDRMVYRLWEILHEGHNGSLDLDNFPKARCAYGTLLSLRLAYAEMHGKTIIGLDFGECPAPNQ</sequence>
<evidence type="ECO:0000313" key="2">
    <source>
        <dbReference type="EMBL" id="ETZ06975.1"/>
    </source>
</evidence>
<comment type="caution">
    <text evidence="2">The sequence shown here is derived from an EMBL/GenBank/DDBJ whole genome shotgun (WGS) entry which is preliminary data.</text>
</comment>
<keyword evidence="1" id="KW-1133">Transmembrane helix</keyword>
<reference evidence="2 3" key="1">
    <citation type="journal article" date="2014" name="FEMS Microbiol. Lett.">
        <title>Draft genome sequences of three Holospora species (Holospora obtusa, Holospora undulata, and Holospora elegans), endonuclear symbiotic bacteria of the ciliate Paramecium caudatum.</title>
        <authorList>
            <person name="Dohra H."/>
            <person name="Tanaka K."/>
            <person name="Suzuki T."/>
            <person name="Fujishima M."/>
            <person name="Suzuki H."/>
        </authorList>
    </citation>
    <scope>NUCLEOTIDE SEQUENCE [LARGE SCALE GENOMIC DNA]</scope>
    <source>
        <strain evidence="2 3">F1</strain>
    </source>
</reference>
<dbReference type="OrthoDB" id="8519857at2"/>
<dbReference type="RefSeq" id="WP_024161206.1">
    <property type="nucleotide sequence ID" value="NZ_AWTR02000074.1"/>
</dbReference>
<keyword evidence="1" id="KW-0472">Membrane</keyword>
<evidence type="ECO:0000313" key="3">
    <source>
        <dbReference type="Proteomes" id="UP000019112"/>
    </source>
</evidence>
<feature type="transmembrane region" description="Helical" evidence="1">
    <location>
        <begin position="7"/>
        <end position="29"/>
    </location>
</feature>
<organism evidence="2 3">
    <name type="scientific">Holospora obtusa F1</name>
    <dbReference type="NCBI Taxonomy" id="1399147"/>
    <lineage>
        <taxon>Bacteria</taxon>
        <taxon>Pseudomonadati</taxon>
        <taxon>Pseudomonadota</taxon>
        <taxon>Alphaproteobacteria</taxon>
        <taxon>Holosporales</taxon>
        <taxon>Holosporaceae</taxon>
        <taxon>Holospora</taxon>
    </lineage>
</organism>